<evidence type="ECO:0000256" key="1">
    <source>
        <dbReference type="SAM" id="Phobius"/>
    </source>
</evidence>
<dbReference type="Pfam" id="PF14348">
    <property type="entry name" value="DtrJ-like"/>
    <property type="match status" value="1"/>
</dbReference>
<proteinExistence type="predicted"/>
<evidence type="ECO:0000313" key="2">
    <source>
        <dbReference type="EMBL" id="NVO79003.1"/>
    </source>
</evidence>
<dbReference type="AlphaFoldDB" id="A0A850QNP8"/>
<protein>
    <submittedName>
        <fullName evidence="2">DUF4400 domain-containing protein</fullName>
    </submittedName>
</protein>
<comment type="caution">
    <text evidence="2">The sequence shown here is derived from an EMBL/GenBank/DDBJ whole genome shotgun (WGS) entry which is preliminary data.</text>
</comment>
<keyword evidence="1" id="KW-1133">Transmembrane helix</keyword>
<gene>
    <name evidence="2" type="ORF">HV832_14325</name>
</gene>
<keyword evidence="3" id="KW-1185">Reference proteome</keyword>
<accession>A0A850QNP8</accession>
<keyword evidence="1" id="KW-0812">Transmembrane</keyword>
<dbReference type="RefSeq" id="WP_176804537.1">
    <property type="nucleotide sequence ID" value="NZ_JABXYJ010000008.1"/>
</dbReference>
<organism evidence="2 3">
    <name type="scientific">Undibacterium oligocarboniphilum</name>
    <dbReference type="NCBI Taxonomy" id="666702"/>
    <lineage>
        <taxon>Bacteria</taxon>
        <taxon>Pseudomonadati</taxon>
        <taxon>Pseudomonadota</taxon>
        <taxon>Betaproteobacteria</taxon>
        <taxon>Burkholderiales</taxon>
        <taxon>Oxalobacteraceae</taxon>
        <taxon>Undibacterium</taxon>
    </lineage>
</organism>
<feature type="transmembrane region" description="Helical" evidence="1">
    <location>
        <begin position="12"/>
        <end position="29"/>
    </location>
</feature>
<dbReference type="InterPro" id="IPR022266">
    <property type="entry name" value="DtrJ-like"/>
</dbReference>
<evidence type="ECO:0000313" key="3">
    <source>
        <dbReference type="Proteomes" id="UP000588051"/>
    </source>
</evidence>
<dbReference type="EMBL" id="JABXYJ010000008">
    <property type="protein sequence ID" value="NVO79003.1"/>
    <property type="molecule type" value="Genomic_DNA"/>
</dbReference>
<keyword evidence="1" id="KW-0472">Membrane</keyword>
<feature type="transmembrane region" description="Helical" evidence="1">
    <location>
        <begin position="119"/>
        <end position="136"/>
    </location>
</feature>
<feature type="transmembrane region" description="Helical" evidence="1">
    <location>
        <begin position="157"/>
        <end position="179"/>
    </location>
</feature>
<name>A0A850QNP8_9BURK</name>
<dbReference type="Proteomes" id="UP000588051">
    <property type="component" value="Unassembled WGS sequence"/>
</dbReference>
<sequence>MAANSRFFSHIRIWIIAIPIIMVTVMPLVDLDWIYTVSSTEKESNFQLFGDEQYERIEQDTQSQFVNWWMKSGIYQKTLDEHRTGSDSFTVGRPVNGFVNSYFGNLWKMIYRAQYRLHVAYQWLLGGAIFIAAFMFDGWQQRNIKLKTFGYSHPLKFHVVTHAMFLILGFSVTLCFIPMSVTPMFMLTGTTVIAALGWKMMESFQA</sequence>
<reference evidence="2 3" key="1">
    <citation type="submission" date="2020-06" db="EMBL/GenBank/DDBJ databases">
        <authorList>
            <person name="Qiu C."/>
            <person name="Liu Z."/>
        </authorList>
    </citation>
    <scope>NUCLEOTIDE SEQUENCE [LARGE SCALE GENOMIC DNA]</scope>
    <source>
        <strain evidence="2 3">EM 1</strain>
    </source>
</reference>